<dbReference type="InterPro" id="IPR000639">
    <property type="entry name" value="Epox_hydrolase-like"/>
</dbReference>
<evidence type="ECO:0000259" key="2">
    <source>
        <dbReference type="Pfam" id="PF12697"/>
    </source>
</evidence>
<reference evidence="3 4" key="1">
    <citation type="submission" date="2015-01" db="EMBL/GenBank/DDBJ databases">
        <title>Genome sequence of Mycobacterium llatzerense and Mycobacterium immunogenum recovered from brain abscess.</title>
        <authorList>
            <person name="Greninger A.L."/>
            <person name="Langelier C."/>
            <person name="Cunningham G."/>
            <person name="Chiu C.Y."/>
            <person name="Miller S."/>
        </authorList>
    </citation>
    <scope>NUCLEOTIDE SEQUENCE [LARGE SCALE GENOMIC DNA]</scope>
    <source>
        <strain evidence="3 4">CLUC14</strain>
    </source>
</reference>
<dbReference type="RefSeq" id="WP_043985827.1">
    <property type="nucleotide sequence ID" value="NZ_JXST01000014.1"/>
</dbReference>
<dbReference type="STRING" id="280871.TL10_12045"/>
<gene>
    <name evidence="3" type="ORF">TL10_12045</name>
</gene>
<dbReference type="Gene3D" id="3.40.50.1820">
    <property type="entry name" value="alpha/beta hydrolase"/>
    <property type="match status" value="1"/>
</dbReference>
<dbReference type="AlphaFoldDB" id="A0A0D1L761"/>
<feature type="domain" description="AB hydrolase-1" evidence="2">
    <location>
        <begin position="28"/>
        <end position="263"/>
    </location>
</feature>
<evidence type="ECO:0000256" key="1">
    <source>
        <dbReference type="ARBA" id="ARBA00022801"/>
    </source>
</evidence>
<sequence>MTERISQYRNDGLTFDVVDSGPIDGDVVVLLHGFPQTAESWAAVSALLHANGFRTLAPNQRGYSPGARPKGRRQYTIPKLAGDVAALIDLVGGPVHVVGHDWGAAIAWALTATRPELVRTLTAVSVPHTGAFLKAMAVGTQALHSYYMLIFQLPWLGERFAQFAMPRSGMTPDALAVTRAEVFESGALTTALNWYRAMPFVNPKSAFIPVTRPTTYIWSDGDIALGRKGALLTEQYVHAPYKFEIVAGANHWLPDQHPELVARLITERAATV</sequence>
<dbReference type="PATRIC" id="fig|280871.6.peg.2500"/>
<dbReference type="OrthoDB" id="2987348at2"/>
<dbReference type="InterPro" id="IPR000073">
    <property type="entry name" value="AB_hydrolase_1"/>
</dbReference>
<dbReference type="SUPFAM" id="SSF53474">
    <property type="entry name" value="alpha/beta-Hydrolases"/>
    <property type="match status" value="1"/>
</dbReference>
<name>A0A0D1L761_9MYCO</name>
<evidence type="ECO:0000313" key="3">
    <source>
        <dbReference type="EMBL" id="KIU16780.1"/>
    </source>
</evidence>
<keyword evidence="1 3" id="KW-0378">Hydrolase</keyword>
<proteinExistence type="predicted"/>
<protein>
    <submittedName>
        <fullName evidence="3">Alpha/beta hydrolase</fullName>
    </submittedName>
</protein>
<organism evidence="3 4">
    <name type="scientific">Mycolicibacterium llatzerense</name>
    <dbReference type="NCBI Taxonomy" id="280871"/>
    <lineage>
        <taxon>Bacteria</taxon>
        <taxon>Bacillati</taxon>
        <taxon>Actinomycetota</taxon>
        <taxon>Actinomycetes</taxon>
        <taxon>Mycobacteriales</taxon>
        <taxon>Mycobacteriaceae</taxon>
        <taxon>Mycolicibacterium</taxon>
    </lineage>
</organism>
<dbReference type="Proteomes" id="UP000032221">
    <property type="component" value="Unassembled WGS sequence"/>
</dbReference>
<dbReference type="Pfam" id="PF12697">
    <property type="entry name" value="Abhydrolase_6"/>
    <property type="match status" value="1"/>
</dbReference>
<dbReference type="GO" id="GO:0016787">
    <property type="term" value="F:hydrolase activity"/>
    <property type="evidence" value="ECO:0007669"/>
    <property type="project" value="UniProtKB-KW"/>
</dbReference>
<dbReference type="InterPro" id="IPR029058">
    <property type="entry name" value="AB_hydrolase_fold"/>
</dbReference>
<evidence type="ECO:0000313" key="4">
    <source>
        <dbReference type="Proteomes" id="UP000032221"/>
    </source>
</evidence>
<dbReference type="PANTHER" id="PTHR43329">
    <property type="entry name" value="EPOXIDE HYDROLASE"/>
    <property type="match status" value="1"/>
</dbReference>
<dbReference type="EMBL" id="JXST01000014">
    <property type="protein sequence ID" value="KIU16780.1"/>
    <property type="molecule type" value="Genomic_DNA"/>
</dbReference>
<accession>A0A0D1L761</accession>
<keyword evidence="4" id="KW-1185">Reference proteome</keyword>
<dbReference type="PRINTS" id="PR00412">
    <property type="entry name" value="EPOXHYDRLASE"/>
</dbReference>
<comment type="caution">
    <text evidence="3">The sequence shown here is derived from an EMBL/GenBank/DDBJ whole genome shotgun (WGS) entry which is preliminary data.</text>
</comment>